<evidence type="ECO:0000313" key="5">
    <source>
        <dbReference type="Proteomes" id="UP000516647"/>
    </source>
</evidence>
<organism evidence="4 5">
    <name type="scientific">Enterococcus phage 9183</name>
    <dbReference type="NCBI Taxonomy" id="2763102"/>
    <lineage>
        <taxon>Viruses</taxon>
        <taxon>Duplodnaviria</taxon>
        <taxon>Heunggongvirae</taxon>
        <taxon>Uroviricota</taxon>
        <taxon>Caudoviricetes</taxon>
        <taxon>Andrewesvirinae</taxon>
        <taxon>Denvervirus</taxon>
        <taxon>Denvervirus dv9183</taxon>
    </lineage>
</organism>
<dbReference type="InterPro" id="IPR007119">
    <property type="entry name" value="Phage_tail_spike_N"/>
</dbReference>
<protein>
    <submittedName>
        <fullName evidence="4">Endopeptidase</fullName>
    </submittedName>
</protein>
<keyword evidence="5" id="KW-1185">Reference proteome</keyword>
<keyword evidence="2" id="KW-1227">Viral tail protein</keyword>
<name>A0A7L7SWZ5_9CAUD</name>
<keyword evidence="2" id="KW-0946">Virion</keyword>
<dbReference type="Proteomes" id="UP000516647">
    <property type="component" value="Segment"/>
</dbReference>
<reference evidence="4 5" key="1">
    <citation type="submission" date="2020-08" db="EMBL/GenBank/DDBJ databases">
        <authorList>
            <person name="Canfield G.S."/>
            <person name="Duerkop B.A."/>
        </authorList>
    </citation>
    <scope>NUCLEOTIDE SEQUENCE [LARGE SCALE GENOMIC DNA]</scope>
</reference>
<evidence type="ECO:0000259" key="3">
    <source>
        <dbReference type="PROSITE" id="PS51688"/>
    </source>
</evidence>
<accession>A0A7L7SWZ5</accession>
<dbReference type="Pfam" id="PF06605">
    <property type="entry name" value="Prophage_tail"/>
    <property type="match status" value="1"/>
</dbReference>
<dbReference type="Pfam" id="PF13884">
    <property type="entry name" value="Peptidase_S74"/>
    <property type="match status" value="1"/>
</dbReference>
<evidence type="ECO:0000313" key="4">
    <source>
        <dbReference type="EMBL" id="QOC57579.1"/>
    </source>
</evidence>
<dbReference type="InterPro" id="IPR030392">
    <property type="entry name" value="S74_ICA"/>
</dbReference>
<dbReference type="InterPro" id="IPR010572">
    <property type="entry name" value="Tail_dom"/>
</dbReference>
<comment type="subcellular location">
    <subcellularLocation>
        <location evidence="1">Virion</location>
    </subcellularLocation>
</comment>
<dbReference type="NCBIfam" id="TIGR01665">
    <property type="entry name" value="put_anti_recept"/>
    <property type="match status" value="1"/>
</dbReference>
<feature type="domain" description="Peptidase S74" evidence="3">
    <location>
        <begin position="658"/>
        <end position="755"/>
    </location>
</feature>
<dbReference type="PROSITE" id="PS51688">
    <property type="entry name" value="ICA"/>
    <property type="match status" value="1"/>
</dbReference>
<evidence type="ECO:0000256" key="1">
    <source>
        <dbReference type="ARBA" id="ARBA00004328"/>
    </source>
</evidence>
<sequence length="770" mass="86549">MSKLVLHDKFETEWNSLGYGPLNDAILPRVTRGRNAEYTLEFQYPVKGVLFDQIKTGNWVVTNAGTKSYTENQRFEIQTVTKPINGIVSVYAEHYRYQLLRSAVKKSANVKGKADDVMKALLNISIPKYDFVIDPSQRLEEKEITLTDPAKFANTMEAFGGTAGSVLDLFGGEYIFDNNKIKLPEKAGVETGIVVAYGKNLLDISQEESIENTFTSIYPWAKYTPEVEDGKEQEEQIITVDGDYVDGEHVSKYRVRRIESVDFSNKKPTNKAELLAMAQSYVKSNNVGVPKVSIKTKFVDLTKSVQSGDISRLEEIDLCDYITVAFNELGINAVAQVTKVVWRPDLDQFETVELGDARTNLGDVISDNTMDEDEWNDKIKDITDDWKNKYFNLQEDIDHFGDVINNPGEGHVVVYPSLADPQEIYIMDTTNINTAKKMWRWNEAGLAYSKTGRNGPWVVGMNKEGQIVADLISTGTLRAIDIVGVTITGARFETIGSGTRTVIVGGTITIIDSSDNSTFAQFRAGSLAFYDDQSRQMAGFSRSRDQTNGELGTMIAVERGYDFSISTWDGTGEKVFTNRFNINGSTGKITINSVHFPSTGSGDMSIYRGVSMNNYAISGGYLKNMKVGGNDSFTAYNNAILDFYANLNMHGFSILNQSDIRLKENIEKSKIDAIKETKKLEFYEFDRKQMYSSRQAEAQPNADRELGLIAQYTPFLAQKEDNSHYLTLNVNKQIMLNSMTNKQLIERVEELEQKLEKPKLNKRKYHKNGI</sequence>
<evidence type="ECO:0000256" key="2">
    <source>
        <dbReference type="ARBA" id="ARBA00022732"/>
    </source>
</evidence>
<proteinExistence type="predicted"/>
<gene>
    <name evidence="4" type="ORF">phi9183_ORF086</name>
</gene>
<dbReference type="EMBL" id="MT939241">
    <property type="protein sequence ID" value="QOC57579.1"/>
    <property type="molecule type" value="Genomic_DNA"/>
</dbReference>
<dbReference type="GO" id="GO:0098015">
    <property type="term" value="C:virus tail"/>
    <property type="evidence" value="ECO:0007669"/>
    <property type="project" value="UniProtKB-KW"/>
</dbReference>